<keyword evidence="3" id="KW-1185">Reference proteome</keyword>
<evidence type="ECO:0000256" key="1">
    <source>
        <dbReference type="SAM" id="Phobius"/>
    </source>
</evidence>
<keyword evidence="1" id="KW-0472">Membrane</keyword>
<dbReference type="AlphaFoldDB" id="A0A2J6SYQ3"/>
<evidence type="ECO:0000313" key="2">
    <source>
        <dbReference type="EMBL" id="PMD55886.1"/>
    </source>
</evidence>
<dbReference type="InParanoid" id="A0A2J6SYQ3"/>
<dbReference type="Proteomes" id="UP000235371">
    <property type="component" value="Unassembled WGS sequence"/>
</dbReference>
<keyword evidence="1" id="KW-1133">Transmembrane helix</keyword>
<evidence type="ECO:0000313" key="3">
    <source>
        <dbReference type="Proteomes" id="UP000235371"/>
    </source>
</evidence>
<gene>
    <name evidence="2" type="ORF">K444DRAFT_82888</name>
</gene>
<protein>
    <submittedName>
        <fullName evidence="2">Uncharacterized protein</fullName>
    </submittedName>
</protein>
<feature type="transmembrane region" description="Helical" evidence="1">
    <location>
        <begin position="62"/>
        <end position="82"/>
    </location>
</feature>
<dbReference type="GeneID" id="36596817"/>
<organism evidence="2 3">
    <name type="scientific">Hyaloscypha bicolor E</name>
    <dbReference type="NCBI Taxonomy" id="1095630"/>
    <lineage>
        <taxon>Eukaryota</taxon>
        <taxon>Fungi</taxon>
        <taxon>Dikarya</taxon>
        <taxon>Ascomycota</taxon>
        <taxon>Pezizomycotina</taxon>
        <taxon>Leotiomycetes</taxon>
        <taxon>Helotiales</taxon>
        <taxon>Hyaloscyphaceae</taxon>
        <taxon>Hyaloscypha</taxon>
        <taxon>Hyaloscypha bicolor</taxon>
    </lineage>
</organism>
<keyword evidence="1" id="KW-0812">Transmembrane</keyword>
<name>A0A2J6SYQ3_9HELO</name>
<proteinExistence type="predicted"/>
<reference evidence="2 3" key="1">
    <citation type="submission" date="2016-04" db="EMBL/GenBank/DDBJ databases">
        <title>A degradative enzymes factory behind the ericoid mycorrhizal symbiosis.</title>
        <authorList>
            <consortium name="DOE Joint Genome Institute"/>
            <person name="Martino E."/>
            <person name="Morin E."/>
            <person name="Grelet G."/>
            <person name="Kuo A."/>
            <person name="Kohler A."/>
            <person name="Daghino S."/>
            <person name="Barry K."/>
            <person name="Choi C."/>
            <person name="Cichocki N."/>
            <person name="Clum A."/>
            <person name="Copeland A."/>
            <person name="Hainaut M."/>
            <person name="Haridas S."/>
            <person name="Labutti K."/>
            <person name="Lindquist E."/>
            <person name="Lipzen A."/>
            <person name="Khouja H.-R."/>
            <person name="Murat C."/>
            <person name="Ohm R."/>
            <person name="Olson A."/>
            <person name="Spatafora J."/>
            <person name="Veneault-Fourrey C."/>
            <person name="Henrissat B."/>
            <person name="Grigoriev I."/>
            <person name="Martin F."/>
            <person name="Perotto S."/>
        </authorList>
    </citation>
    <scope>NUCLEOTIDE SEQUENCE [LARGE SCALE GENOMIC DNA]</scope>
    <source>
        <strain evidence="2 3">E</strain>
    </source>
</reference>
<dbReference type="RefSeq" id="XP_024732790.1">
    <property type="nucleotide sequence ID" value="XM_024888741.1"/>
</dbReference>
<sequence>MSVIDMCLAPCSGRRVSFDGDCGRIGVKWIMAYEFYGLDINKESAAFGFMTANRMALFRCSTWTWCFMSMVWRFCWVISLYFQKSSICRNYRCSNLAPLRKFWILRRSQWPRL</sequence>
<dbReference type="EMBL" id="KZ613854">
    <property type="protein sequence ID" value="PMD55886.1"/>
    <property type="molecule type" value="Genomic_DNA"/>
</dbReference>
<accession>A0A2J6SYQ3</accession>